<dbReference type="WBParaSite" id="SSLN_0000780401-mRNA-1">
    <property type="protein sequence ID" value="SSLN_0000780401-mRNA-1"/>
    <property type="gene ID" value="SSLN_0000780401"/>
</dbReference>
<dbReference type="AlphaFoldDB" id="A0A183STH4"/>
<evidence type="ECO:0000313" key="1">
    <source>
        <dbReference type="WBParaSite" id="SSLN_0000780401-mRNA-1"/>
    </source>
</evidence>
<sequence length="203" mass="22239">LKVWRAMPHIENVSEAVACLLQPLGIGVAHKPEATLGRLVMRPKAPLPRGEMANVVYRVQCGSCEANYVGETGKRLQTRMSQHARAVRRMDQLSLVAEHCVASGHIFSLQNAEILGQVSTQQPEKRSKPGTTYLLLLTVLLVASNIKHLYCMGGALKRNPILLQQLEKEYKSLECLPNTESIEACVGVALFTGSILTAQNLAK</sequence>
<organism evidence="1">
    <name type="scientific">Schistocephalus solidus</name>
    <name type="common">Tapeworm</name>
    <dbReference type="NCBI Taxonomy" id="70667"/>
    <lineage>
        <taxon>Eukaryota</taxon>
        <taxon>Metazoa</taxon>
        <taxon>Spiralia</taxon>
        <taxon>Lophotrochozoa</taxon>
        <taxon>Platyhelminthes</taxon>
        <taxon>Cestoda</taxon>
        <taxon>Eucestoda</taxon>
        <taxon>Diphyllobothriidea</taxon>
        <taxon>Diphyllobothriidae</taxon>
        <taxon>Schistocephalus</taxon>
    </lineage>
</organism>
<dbReference type="CDD" id="cd10442">
    <property type="entry name" value="GIY-YIG_PLEs"/>
    <property type="match status" value="1"/>
</dbReference>
<proteinExistence type="predicted"/>
<name>A0A183STH4_SCHSO</name>
<reference evidence="1" key="1">
    <citation type="submission" date="2016-06" db="UniProtKB">
        <authorList>
            <consortium name="WormBaseParasite"/>
        </authorList>
    </citation>
    <scope>IDENTIFICATION</scope>
</reference>
<protein>
    <submittedName>
        <fullName evidence="1">GIY-YIG domain-containing protein</fullName>
    </submittedName>
</protein>
<accession>A0A183STH4</accession>